<protein>
    <submittedName>
        <fullName evidence="1">Uncharacterized protein</fullName>
    </submittedName>
</protein>
<dbReference type="EMBL" id="FWDM01000037">
    <property type="protein sequence ID" value="SLM15591.1"/>
    <property type="molecule type" value="Genomic_DNA"/>
</dbReference>
<sequence>MVDYLLHIYRKGSRPFQTLSDLPEAMALQIMEQLYIEGAVFWERFKEPRSYQSFRKQVEQTMRAAFKNKGGKPINKHPIYLIVGRPKWMDIVSDEKTLQTTEILRVPLSMIKRESVSFAYPDSMVSALMAAEQNPDYYEPEYHGKVFTFDEIMDIIEKKGLPGEGWETRMPKHYAHYIEAQVWDRSILESIG</sequence>
<name>A0A3P3XMP6_9SPIR</name>
<dbReference type="AlphaFoldDB" id="A0A3P3XMP6"/>
<gene>
    <name evidence="1" type="ORF">SPIROBIBN47_50075</name>
</gene>
<organism evidence="1">
    <name type="scientific">uncultured spirochete</name>
    <dbReference type="NCBI Taxonomy" id="156406"/>
    <lineage>
        <taxon>Bacteria</taxon>
        <taxon>Pseudomonadati</taxon>
        <taxon>Spirochaetota</taxon>
        <taxon>Spirochaetia</taxon>
        <taxon>Spirochaetales</taxon>
        <taxon>environmental samples</taxon>
    </lineage>
</organism>
<reference evidence="1" key="1">
    <citation type="submission" date="2017-02" db="EMBL/GenBank/DDBJ databases">
        <authorList>
            <person name="Regsiter A."/>
            <person name="William W."/>
        </authorList>
    </citation>
    <scope>NUCLEOTIDE SEQUENCE</scope>
    <source>
        <strain evidence="1">Bib</strain>
    </source>
</reference>
<proteinExistence type="predicted"/>
<accession>A0A3P3XMP6</accession>
<evidence type="ECO:0000313" key="1">
    <source>
        <dbReference type="EMBL" id="SLM15591.1"/>
    </source>
</evidence>